<dbReference type="OrthoDB" id="7509855at2"/>
<evidence type="ECO:0000313" key="3">
    <source>
        <dbReference type="EMBL" id="CUQ65195.1"/>
    </source>
</evidence>
<sequence>MHDSRSSRRYPVAYPVIFRGAPFVGEGTIADLSLTGCSIVCDRTALADSDIKLSVIFPDPTLSLFIELGKIRWVRGNVFGVEFLRMPTITRHRMDHVLRQQGNTSVSSLSGQAPLSKEIPFPQGHFLSKRSA</sequence>
<reference evidence="4" key="1">
    <citation type="submission" date="2015-09" db="EMBL/GenBank/DDBJ databases">
        <authorList>
            <person name="Daims H."/>
        </authorList>
    </citation>
    <scope>NUCLEOTIDE SEQUENCE [LARGE SCALE GENOMIC DNA]</scope>
</reference>
<dbReference type="EMBL" id="LN885086">
    <property type="protein sequence ID" value="CUQ65195.1"/>
    <property type="molecule type" value="Genomic_DNA"/>
</dbReference>
<dbReference type="RefSeq" id="WP_158023114.1">
    <property type="nucleotide sequence ID" value="NZ_LN885086.1"/>
</dbReference>
<evidence type="ECO:0000259" key="2">
    <source>
        <dbReference type="Pfam" id="PF07238"/>
    </source>
</evidence>
<protein>
    <recommendedName>
        <fullName evidence="2">PilZ domain-containing protein</fullName>
    </recommendedName>
</protein>
<proteinExistence type="predicted"/>
<dbReference type="Gene3D" id="2.40.10.220">
    <property type="entry name" value="predicted glycosyltransferase like domains"/>
    <property type="match status" value="1"/>
</dbReference>
<evidence type="ECO:0000313" key="4">
    <source>
        <dbReference type="Proteomes" id="UP000066284"/>
    </source>
</evidence>
<accession>A0A0S4KSB6</accession>
<dbReference type="GO" id="GO:0035438">
    <property type="term" value="F:cyclic-di-GMP binding"/>
    <property type="evidence" value="ECO:0007669"/>
    <property type="project" value="InterPro"/>
</dbReference>
<dbReference type="InterPro" id="IPR009875">
    <property type="entry name" value="PilZ_domain"/>
</dbReference>
<keyword evidence="4" id="KW-1185">Reference proteome</keyword>
<gene>
    <name evidence="3" type="ORF">NITINOP_0219</name>
</gene>
<dbReference type="AlphaFoldDB" id="A0A0S4KSB6"/>
<feature type="compositionally biased region" description="Polar residues" evidence="1">
    <location>
        <begin position="102"/>
        <end position="113"/>
    </location>
</feature>
<dbReference type="KEGG" id="nio:NITINOP_0219"/>
<name>A0A0S4KSB6_9BACT</name>
<dbReference type="Pfam" id="PF07238">
    <property type="entry name" value="PilZ"/>
    <property type="match status" value="1"/>
</dbReference>
<organism evidence="3 4">
    <name type="scientific">Candidatus Nitrospira inopinata</name>
    <dbReference type="NCBI Taxonomy" id="1715989"/>
    <lineage>
        <taxon>Bacteria</taxon>
        <taxon>Pseudomonadati</taxon>
        <taxon>Nitrospirota</taxon>
        <taxon>Nitrospiria</taxon>
        <taxon>Nitrospirales</taxon>
        <taxon>Nitrospiraceae</taxon>
        <taxon>Nitrospira</taxon>
    </lineage>
</organism>
<evidence type="ECO:0000256" key="1">
    <source>
        <dbReference type="SAM" id="MobiDB-lite"/>
    </source>
</evidence>
<dbReference type="SUPFAM" id="SSF141371">
    <property type="entry name" value="PilZ domain-like"/>
    <property type="match status" value="1"/>
</dbReference>
<feature type="region of interest" description="Disordered" evidence="1">
    <location>
        <begin position="102"/>
        <end position="132"/>
    </location>
</feature>
<feature type="domain" description="PilZ" evidence="2">
    <location>
        <begin position="4"/>
        <end position="97"/>
    </location>
</feature>
<dbReference type="Proteomes" id="UP000066284">
    <property type="component" value="Chromosome 1"/>
</dbReference>